<dbReference type="AlphaFoldDB" id="A0A2V1HWW6"/>
<dbReference type="EC" id="2.3.1.9" evidence="9"/>
<dbReference type="InterPro" id="IPR020617">
    <property type="entry name" value="Thiolase_C"/>
</dbReference>
<evidence type="ECO:0000256" key="3">
    <source>
        <dbReference type="ARBA" id="ARBA00023315"/>
    </source>
</evidence>
<dbReference type="InterPro" id="IPR002155">
    <property type="entry name" value="Thiolase"/>
</dbReference>
<keyword evidence="2 5" id="KW-0808">Transferase</keyword>
<evidence type="ECO:0000259" key="7">
    <source>
        <dbReference type="Pfam" id="PF00108"/>
    </source>
</evidence>
<organism evidence="9 10">
    <name type="scientific">Amnibacterium flavum</name>
    <dbReference type="NCBI Taxonomy" id="2173173"/>
    <lineage>
        <taxon>Bacteria</taxon>
        <taxon>Bacillati</taxon>
        <taxon>Actinomycetota</taxon>
        <taxon>Actinomycetes</taxon>
        <taxon>Micrococcales</taxon>
        <taxon>Microbacteriaceae</taxon>
        <taxon>Amnibacterium</taxon>
    </lineage>
</organism>
<feature type="domain" description="Thiolase C-terminal" evidence="8">
    <location>
        <begin position="258"/>
        <end position="380"/>
    </location>
</feature>
<evidence type="ECO:0000256" key="2">
    <source>
        <dbReference type="ARBA" id="ARBA00022679"/>
    </source>
</evidence>
<dbReference type="Pfam" id="PF00108">
    <property type="entry name" value="Thiolase_N"/>
    <property type="match status" value="1"/>
</dbReference>
<evidence type="ECO:0000259" key="8">
    <source>
        <dbReference type="Pfam" id="PF02803"/>
    </source>
</evidence>
<feature type="active site" description="Proton acceptor" evidence="4">
    <location>
        <position position="367"/>
    </location>
</feature>
<protein>
    <submittedName>
        <fullName evidence="9">Acetyl-CoA C-acyltransferase</fullName>
        <ecNumber evidence="9">2.3.1.9</ecNumber>
    </submittedName>
</protein>
<dbReference type="PROSITE" id="PS00099">
    <property type="entry name" value="THIOLASE_3"/>
    <property type="match status" value="1"/>
</dbReference>
<dbReference type="InterPro" id="IPR020613">
    <property type="entry name" value="Thiolase_CS"/>
</dbReference>
<accession>A0A2V1HWW6</accession>
<dbReference type="Pfam" id="PF02803">
    <property type="entry name" value="Thiolase_C"/>
    <property type="match status" value="1"/>
</dbReference>
<reference evidence="9 10" key="1">
    <citation type="submission" date="2018-05" db="EMBL/GenBank/DDBJ databases">
        <title>Amnibacterium sp. M8JJ-5, whole genome shotgun sequence.</title>
        <authorList>
            <person name="Tuo L."/>
        </authorList>
    </citation>
    <scope>NUCLEOTIDE SEQUENCE [LARGE SCALE GENOMIC DNA]</scope>
    <source>
        <strain evidence="9 10">M8JJ-5</strain>
    </source>
</reference>
<feature type="region of interest" description="Disordered" evidence="6">
    <location>
        <begin position="190"/>
        <end position="209"/>
    </location>
</feature>
<comment type="similarity">
    <text evidence="1 5">Belongs to the thiolase-like superfamily. Thiolase family.</text>
</comment>
<sequence>MPEALIASLTRTPIGRAVKGSLREVRPDDLVATAMRAAVQHSGIDPHTLEDSLLGTAYPEGKAGGNLGRRAVPLAGLPITVPGATVNRFCASSLQAMRMSAHAIWSGESDAILASGVESTSTTGRGTRDEDKHPLLLPGGLADMYIAMGETAENVADRYGITRTEMDEFALRSHRLAIAARDSGSTAKEITPVALPDGTSFDTDDGPRRDTSLETLAGLRPAFRENGRVTAGNSCPLNDGAAAAVVVSDRLAAEQELPVRARIVATSVSGIAPELMGIGPIEAVGRVLERAGMTIGDIDAIEFNEAFAAQVLATARDTGMDIDSQVNLRGGSIALGHPFGMSGIRLLTTLMTTLEEIDGTIGMVTLCVGGGQGMAMIVERR</sequence>
<evidence type="ECO:0000313" key="9">
    <source>
        <dbReference type="EMBL" id="PVZ95739.1"/>
    </source>
</evidence>
<dbReference type="EMBL" id="QEOP01000001">
    <property type="protein sequence ID" value="PVZ95739.1"/>
    <property type="molecule type" value="Genomic_DNA"/>
</dbReference>
<dbReference type="PROSITE" id="PS00098">
    <property type="entry name" value="THIOLASE_1"/>
    <property type="match status" value="1"/>
</dbReference>
<dbReference type="PANTHER" id="PTHR18919:SF134">
    <property type="entry name" value="BETA-KETOACYL COA THIOLASE FADA3-RELATED"/>
    <property type="match status" value="1"/>
</dbReference>
<evidence type="ECO:0000313" key="10">
    <source>
        <dbReference type="Proteomes" id="UP000244893"/>
    </source>
</evidence>
<dbReference type="InterPro" id="IPR020610">
    <property type="entry name" value="Thiolase_AS"/>
</dbReference>
<feature type="domain" description="Thiolase N-terminal" evidence="7">
    <location>
        <begin position="6"/>
        <end position="248"/>
    </location>
</feature>
<feature type="active site" description="Acyl-thioester intermediate" evidence="4">
    <location>
        <position position="90"/>
    </location>
</feature>
<evidence type="ECO:0000256" key="4">
    <source>
        <dbReference type="PIRSR" id="PIRSR000429-1"/>
    </source>
</evidence>
<comment type="caution">
    <text evidence="9">The sequence shown here is derived from an EMBL/GenBank/DDBJ whole genome shotgun (WGS) entry which is preliminary data.</text>
</comment>
<name>A0A2V1HWW6_9MICO</name>
<feature type="active site" description="Proton acceptor" evidence="4">
    <location>
        <position position="337"/>
    </location>
</feature>
<dbReference type="Proteomes" id="UP000244893">
    <property type="component" value="Unassembled WGS sequence"/>
</dbReference>
<dbReference type="CDD" id="cd00751">
    <property type="entry name" value="thiolase"/>
    <property type="match status" value="1"/>
</dbReference>
<dbReference type="Gene3D" id="3.40.47.10">
    <property type="match status" value="1"/>
</dbReference>
<dbReference type="SUPFAM" id="SSF53901">
    <property type="entry name" value="Thiolase-like"/>
    <property type="match status" value="2"/>
</dbReference>
<dbReference type="PIRSF" id="PIRSF000429">
    <property type="entry name" value="Ac-CoA_Ac_transf"/>
    <property type="match status" value="1"/>
</dbReference>
<dbReference type="GO" id="GO:0003985">
    <property type="term" value="F:acetyl-CoA C-acetyltransferase activity"/>
    <property type="evidence" value="ECO:0007669"/>
    <property type="project" value="UniProtKB-EC"/>
</dbReference>
<dbReference type="NCBIfam" id="TIGR01930">
    <property type="entry name" value="AcCoA-C-Actrans"/>
    <property type="match status" value="1"/>
</dbReference>
<dbReference type="RefSeq" id="WP_116755474.1">
    <property type="nucleotide sequence ID" value="NZ_JBHUEX010000001.1"/>
</dbReference>
<dbReference type="InterPro" id="IPR020615">
    <property type="entry name" value="Thiolase_acyl_enz_int_AS"/>
</dbReference>
<dbReference type="PANTHER" id="PTHR18919">
    <property type="entry name" value="ACETYL-COA C-ACYLTRANSFERASE"/>
    <property type="match status" value="1"/>
</dbReference>
<dbReference type="OrthoDB" id="3204099at2"/>
<keyword evidence="10" id="KW-1185">Reference proteome</keyword>
<dbReference type="PROSITE" id="PS00737">
    <property type="entry name" value="THIOLASE_2"/>
    <property type="match status" value="1"/>
</dbReference>
<evidence type="ECO:0000256" key="6">
    <source>
        <dbReference type="SAM" id="MobiDB-lite"/>
    </source>
</evidence>
<evidence type="ECO:0000256" key="1">
    <source>
        <dbReference type="ARBA" id="ARBA00010982"/>
    </source>
</evidence>
<gene>
    <name evidence="9" type="ORF">DDQ50_04470</name>
</gene>
<dbReference type="InterPro" id="IPR016039">
    <property type="entry name" value="Thiolase-like"/>
</dbReference>
<dbReference type="FunFam" id="3.40.47.10:FF:000010">
    <property type="entry name" value="Acetyl-CoA acetyltransferase (Thiolase)"/>
    <property type="match status" value="1"/>
</dbReference>
<evidence type="ECO:0000256" key="5">
    <source>
        <dbReference type="RuleBase" id="RU003557"/>
    </source>
</evidence>
<keyword evidence="3 5" id="KW-0012">Acyltransferase</keyword>
<proteinExistence type="inferred from homology"/>
<dbReference type="InterPro" id="IPR020616">
    <property type="entry name" value="Thiolase_N"/>
</dbReference>